<dbReference type="AlphaFoldDB" id="A0AAT9GAJ9"/>
<dbReference type="Pfam" id="PF13174">
    <property type="entry name" value="TPR_6"/>
    <property type="match status" value="1"/>
</dbReference>
<dbReference type="HAMAP" id="MF_02066">
    <property type="entry name" value="CpoB"/>
    <property type="match status" value="1"/>
</dbReference>
<dbReference type="InterPro" id="IPR019734">
    <property type="entry name" value="TPR_rpt"/>
</dbReference>
<keyword evidence="1" id="KW-0574">Periplasm</keyword>
<reference evidence="2" key="1">
    <citation type="submission" date="2024-01" db="EMBL/GenBank/DDBJ databases">
        <title>Sequencing the genomes of a sandfly, Sergentomyia squamirostris, and its two endosymbionts.</title>
        <authorList>
            <person name="Itokawa K."/>
            <person name="Sanjoba C."/>
        </authorList>
    </citation>
    <scope>NUCLEOTIDE SEQUENCE</scope>
    <source>
        <strain evidence="2">RiSSQ</strain>
    </source>
</reference>
<dbReference type="EMBL" id="AP029170">
    <property type="protein sequence ID" value="BFD46880.1"/>
    <property type="molecule type" value="Genomic_DNA"/>
</dbReference>
<evidence type="ECO:0000256" key="1">
    <source>
        <dbReference type="HAMAP-Rule" id="MF_02066"/>
    </source>
</evidence>
<gene>
    <name evidence="2" type="primary">ybgF</name>
    <name evidence="1" type="synonym">cpoB</name>
    <name evidence="2" type="ORF">DMENIID0002_15260</name>
</gene>
<dbReference type="InterPro" id="IPR011990">
    <property type="entry name" value="TPR-like_helical_dom_sf"/>
</dbReference>
<name>A0AAT9GAJ9_9RICK</name>
<comment type="similarity">
    <text evidence="1">Belongs to the CpoB family.</text>
</comment>
<accession>A0AAT9GAJ9</accession>
<protein>
    <recommendedName>
        <fullName evidence="1">Cell division coordinator CpoB</fullName>
    </recommendedName>
</protein>
<dbReference type="NCBIfam" id="TIGR02795">
    <property type="entry name" value="tol_pal_ybgF"/>
    <property type="match status" value="1"/>
</dbReference>
<dbReference type="InterPro" id="IPR034706">
    <property type="entry name" value="CpoB"/>
</dbReference>
<organism evidence="2">
    <name type="scientific">Candidatus Tisiphia endosymbiont of Sergentomyia squamirostris</name>
    <dbReference type="NCBI Taxonomy" id="3113639"/>
    <lineage>
        <taxon>Bacteria</taxon>
        <taxon>Pseudomonadati</taxon>
        <taxon>Pseudomonadota</taxon>
        <taxon>Alphaproteobacteria</taxon>
        <taxon>Rickettsiales</taxon>
        <taxon>Rickettsiaceae</taxon>
        <taxon>Rickettsieae</taxon>
        <taxon>Candidatus Tisiphia</taxon>
    </lineage>
</organism>
<dbReference type="Gene3D" id="1.25.40.10">
    <property type="entry name" value="Tetratricopeptide repeat domain"/>
    <property type="match status" value="1"/>
</dbReference>
<keyword evidence="1" id="KW-0732">Signal</keyword>
<dbReference type="SUPFAM" id="SSF48452">
    <property type="entry name" value="TPR-like"/>
    <property type="match status" value="1"/>
</dbReference>
<dbReference type="GO" id="GO:0043093">
    <property type="term" value="P:FtsZ-dependent cytokinesis"/>
    <property type="evidence" value="ECO:0007669"/>
    <property type="project" value="UniProtKB-UniRule"/>
</dbReference>
<comment type="subcellular location">
    <subcellularLocation>
        <location evidence="1">Periplasm</location>
    </subcellularLocation>
</comment>
<keyword evidence="1" id="KW-0132">Cell division</keyword>
<keyword evidence="1" id="KW-0131">Cell cycle</keyword>
<proteinExistence type="inferred from homology"/>
<dbReference type="InterPro" id="IPR014162">
    <property type="entry name" value="CpoB_C"/>
</dbReference>
<comment type="function">
    <text evidence="1">Mediates coordination of peptidoglycan synthesis and outer membrane constriction during cell division.</text>
</comment>
<sequence length="250" mass="28044">MKAIAIHLLIILISTQVFAGNQITRKDLKFNSSNDCTERLDILEKENQHLLGRVEIIEHTIAKLEKILGSTKQEIISSEDTSTAKNLADDSIVGDVFEIPATKEVQKEVASYDIAKPISGIAKDKQLYDLALASLKDNKLTDAEEKFVNFLKNYSNSPLVSNAYFWYGESFFRRNMFDKAAINYLKGYKQSPKGPKASDSLLKLALSLGELKKIQEACSILDKLETEFPSRSATSIKRAKDARTKFACKR</sequence>
<dbReference type="GO" id="GO:0030288">
    <property type="term" value="C:outer membrane-bounded periplasmic space"/>
    <property type="evidence" value="ECO:0007669"/>
    <property type="project" value="UniProtKB-UniRule"/>
</dbReference>
<evidence type="ECO:0000313" key="2">
    <source>
        <dbReference type="EMBL" id="BFD46880.1"/>
    </source>
</evidence>